<keyword evidence="3" id="KW-1185">Reference proteome</keyword>
<accession>A0A2S0UIF0</accession>
<keyword evidence="1" id="KW-0812">Transmembrane</keyword>
<dbReference type="AlphaFoldDB" id="A0A2S0UIF0"/>
<gene>
    <name evidence="2" type="ORF">HYN69_02900</name>
</gene>
<dbReference type="Proteomes" id="UP000244496">
    <property type="component" value="Chromosome"/>
</dbReference>
<name>A0A2S0UIF0_9RHOB</name>
<dbReference type="KEGG" id="geh:HYN69_02900"/>
<dbReference type="Gene3D" id="2.40.30.170">
    <property type="match status" value="1"/>
</dbReference>
<proteinExistence type="predicted"/>
<organism evidence="2 3">
    <name type="scientific">Paragemmobacter aquarius</name>
    <dbReference type="NCBI Taxonomy" id="2169400"/>
    <lineage>
        <taxon>Bacteria</taxon>
        <taxon>Pseudomonadati</taxon>
        <taxon>Pseudomonadota</taxon>
        <taxon>Alphaproteobacteria</taxon>
        <taxon>Rhodobacterales</taxon>
        <taxon>Paracoccaceae</taxon>
        <taxon>Paragemmobacter</taxon>
    </lineage>
</organism>
<protein>
    <recommendedName>
        <fullName evidence="4">HlyD family secretion protein</fullName>
    </recommendedName>
</protein>
<keyword evidence="1" id="KW-0472">Membrane</keyword>
<feature type="transmembrane region" description="Helical" evidence="1">
    <location>
        <begin position="136"/>
        <end position="156"/>
    </location>
</feature>
<evidence type="ECO:0000313" key="3">
    <source>
        <dbReference type="Proteomes" id="UP000244496"/>
    </source>
</evidence>
<dbReference type="EMBL" id="CP028918">
    <property type="protein sequence ID" value="AWB47593.1"/>
    <property type="molecule type" value="Genomic_DNA"/>
</dbReference>
<sequence>MARRDPRDFVEVSLPFSLERGESRIEGLRLSLCYLTLREPLPECPGEAGREVTMRVPLNGFDLTLPMQLEIVATDATGATGHRYRILSIDPKGQATLARLLRLVLTGMLPGAADLLEEHDPPTPFTGSPAGKTARALPWVVLVLSLFALAGGAWVATHRAYTAFTTLTSTSATMTAPRVDIKSPVFGTVSSSVQTGAELSRDESVVTLRSAQLDADIQIAGANQRLFAVLALRAAGQSAESLSVVLPDGYHREMSKSEISLARDVGEARLQAFVQQRAALSFHSPCSCRLVWIAASGTSVAPGDLVATLVNTAPSMVTVEAQFSDSVAALVRLNQQASVTMEAEGRQFTARVSAIGTGVYGDRIGAQRARAGFVTVQLLLDDPNIEVDAGRPVRVVLAR</sequence>
<keyword evidence="1" id="KW-1133">Transmembrane helix</keyword>
<evidence type="ECO:0008006" key="4">
    <source>
        <dbReference type="Google" id="ProtNLM"/>
    </source>
</evidence>
<evidence type="ECO:0000313" key="2">
    <source>
        <dbReference type="EMBL" id="AWB47593.1"/>
    </source>
</evidence>
<evidence type="ECO:0000256" key="1">
    <source>
        <dbReference type="SAM" id="Phobius"/>
    </source>
</evidence>
<dbReference type="RefSeq" id="WP_108434420.1">
    <property type="nucleotide sequence ID" value="NZ_CP028918.1"/>
</dbReference>
<reference evidence="2 3" key="1">
    <citation type="submission" date="2018-04" db="EMBL/GenBank/DDBJ databases">
        <title>Genome sequencing of Gemmobacter.</title>
        <authorList>
            <person name="Yi H."/>
            <person name="Baek M.-G."/>
        </authorList>
    </citation>
    <scope>NUCLEOTIDE SEQUENCE [LARGE SCALE GENOMIC DNA]</scope>
    <source>
        <strain evidence="2 3">HYN0069</strain>
    </source>
</reference>